<gene>
    <name evidence="1" type="ORF">KNW02_20325</name>
</gene>
<evidence type="ECO:0000313" key="1">
    <source>
        <dbReference type="EMBL" id="MBU3032417.1"/>
    </source>
</evidence>
<protein>
    <recommendedName>
        <fullName evidence="3">Phage integrase family protein</fullName>
    </recommendedName>
</protein>
<dbReference type="EMBL" id="JAHKNG010000097">
    <property type="protein sequence ID" value="MBU3032417.1"/>
    <property type="molecule type" value="Genomic_DNA"/>
</dbReference>
<keyword evidence="2" id="KW-1185">Reference proteome</keyword>
<proteinExistence type="predicted"/>
<comment type="caution">
    <text evidence="1">The sequence shown here is derived from an EMBL/GenBank/DDBJ whole genome shotgun (WGS) entry which is preliminary data.</text>
</comment>
<name>A0ABS6AP90_9RHOB</name>
<evidence type="ECO:0008006" key="3">
    <source>
        <dbReference type="Google" id="ProtNLM"/>
    </source>
</evidence>
<evidence type="ECO:0000313" key="2">
    <source>
        <dbReference type="Proteomes" id="UP001166191"/>
    </source>
</evidence>
<accession>A0ABS6AP90</accession>
<dbReference type="Proteomes" id="UP001166191">
    <property type="component" value="Unassembled WGS sequence"/>
</dbReference>
<reference evidence="1" key="1">
    <citation type="submission" date="2021-06" db="EMBL/GenBank/DDBJ databases">
        <title>Paracoccus bacterium XHP0099 sp. nov., isolated from the surface waters of the Yellow Sea.</title>
        <authorList>
            <person name="Xue H."/>
            <person name="Zhang D."/>
        </authorList>
    </citation>
    <scope>NUCLEOTIDE SEQUENCE</scope>
    <source>
        <strain evidence="1">XHP0099</strain>
    </source>
</reference>
<organism evidence="1 2">
    <name type="scientific">Paracoccus marinaquae</name>
    <dbReference type="NCBI Taxonomy" id="2841926"/>
    <lineage>
        <taxon>Bacteria</taxon>
        <taxon>Pseudomonadati</taxon>
        <taxon>Pseudomonadota</taxon>
        <taxon>Alphaproteobacteria</taxon>
        <taxon>Rhodobacterales</taxon>
        <taxon>Paracoccaceae</taxon>
        <taxon>Paracoccus</taxon>
    </lineage>
</organism>
<sequence>MAAAKEALERANGGGCLFPSYGRRRESDAASTVLMKHLRKVSRDPKHVIHSLRHNMKDWLVLAEVPALEQNLILGHTLGGVGDKVYGGEVAKLRATTRAMRRAHKMKVPRG</sequence>
<dbReference type="RefSeq" id="WP_216034999.1">
    <property type="nucleotide sequence ID" value="NZ_JAHKNG010000097.1"/>
</dbReference>